<evidence type="ECO:0000313" key="2">
    <source>
        <dbReference type="EMBL" id="CAA2628873.1"/>
    </source>
</evidence>
<evidence type="ECO:0000259" key="1">
    <source>
        <dbReference type="PROSITE" id="PS50815"/>
    </source>
</evidence>
<accession>A0A7I8JD96</accession>
<dbReference type="EMBL" id="LR743598">
    <property type="protein sequence ID" value="CAA2628873.1"/>
    <property type="molecule type" value="Genomic_DNA"/>
</dbReference>
<dbReference type="GO" id="GO:0016035">
    <property type="term" value="C:zeta DNA polymerase complex"/>
    <property type="evidence" value="ECO:0007669"/>
    <property type="project" value="TreeGrafter"/>
</dbReference>
<dbReference type="PROSITE" id="PS50815">
    <property type="entry name" value="HORMA"/>
    <property type="match status" value="1"/>
</dbReference>
<dbReference type="PANTHER" id="PTHR11842:SF10">
    <property type="entry name" value="MITOTIC SPINDLE ASSEMBLY CHECKPOINT PROTEIN MAD2B"/>
    <property type="match status" value="1"/>
</dbReference>
<dbReference type="Gene3D" id="3.30.900.10">
    <property type="entry name" value="HORMA domain"/>
    <property type="match status" value="1"/>
</dbReference>
<dbReference type="InterPro" id="IPR003511">
    <property type="entry name" value="HORMA_dom"/>
</dbReference>
<dbReference type="Proteomes" id="UP001189122">
    <property type="component" value="Unassembled WGS sequence"/>
</dbReference>
<organism evidence="2">
    <name type="scientific">Spirodela intermedia</name>
    <name type="common">Intermediate duckweed</name>
    <dbReference type="NCBI Taxonomy" id="51605"/>
    <lineage>
        <taxon>Eukaryota</taxon>
        <taxon>Viridiplantae</taxon>
        <taxon>Streptophyta</taxon>
        <taxon>Embryophyta</taxon>
        <taxon>Tracheophyta</taxon>
        <taxon>Spermatophyta</taxon>
        <taxon>Magnoliopsida</taxon>
        <taxon>Liliopsida</taxon>
        <taxon>Araceae</taxon>
        <taxon>Lemnoideae</taxon>
        <taxon>Spirodela</taxon>
    </lineage>
</organism>
<gene>
    <name evidence="2" type="ORF">SI7747_11014514</name>
</gene>
<protein>
    <recommendedName>
        <fullName evidence="1">HORMA domain-containing protein</fullName>
    </recommendedName>
</protein>
<dbReference type="SUPFAM" id="SSF56019">
    <property type="entry name" value="The spindle assembly checkpoint protein mad2"/>
    <property type="match status" value="1"/>
</dbReference>
<dbReference type="AlphaFoldDB" id="A0A7I8JD96"/>
<name>A0A7I8JD96_SPIIN</name>
<reference evidence="2 3" key="1">
    <citation type="submission" date="2019-12" db="EMBL/GenBank/DDBJ databases">
        <authorList>
            <person name="Scholz U."/>
            <person name="Mascher M."/>
            <person name="Fiebig A."/>
        </authorList>
    </citation>
    <scope>NUCLEOTIDE SEQUENCE</scope>
</reference>
<proteinExistence type="predicted"/>
<dbReference type="InterPro" id="IPR036570">
    <property type="entry name" value="HORMA_dom_sf"/>
</dbReference>
<feature type="domain" description="HORMA" evidence="1">
    <location>
        <begin position="10"/>
        <end position="205"/>
    </location>
</feature>
<sequence>MGKKGCHTTKESARVLVEFMEVAVTSIVFLKGVYPARSFSFLGFPQPFSGAFQRRRYMNMVVHWACHPQLSGYIHSAVSGLLPFIQKGVVDRVAVVFYNAELVPMEKFMFRLAVNQSYGSKVEERDLEFALRAFLIKLSVSETLTKPLPAGCDWEITAYFRALPDVINQEQRLWIPTDTKLWQHPPLITPIKSMSSNPLKLQLYLEHPDPSEPKDHTAPEAS</sequence>
<evidence type="ECO:0000313" key="3">
    <source>
        <dbReference type="Proteomes" id="UP001189122"/>
    </source>
</evidence>
<dbReference type="PANTHER" id="PTHR11842">
    <property type="entry name" value="MITOTIC SPINDLE ASSEMBLY CHECKPOINT PROTEIN MAD2"/>
    <property type="match status" value="1"/>
</dbReference>
<keyword evidence="3" id="KW-1185">Reference proteome</keyword>
<dbReference type="EMBL" id="CACRZD030000011">
    <property type="protein sequence ID" value="CAA6668120.1"/>
    <property type="molecule type" value="Genomic_DNA"/>
</dbReference>
<dbReference type="InterPro" id="IPR045091">
    <property type="entry name" value="Mad2-like"/>
</dbReference>